<evidence type="ECO:0008006" key="5">
    <source>
        <dbReference type="Google" id="ProtNLM"/>
    </source>
</evidence>
<organism evidence="3 4">
    <name type="scientific">Bacillus pumilus</name>
    <name type="common">Bacillus mesentericus</name>
    <dbReference type="NCBI Taxonomy" id="1408"/>
    <lineage>
        <taxon>Bacteria</taxon>
        <taxon>Bacillati</taxon>
        <taxon>Bacillota</taxon>
        <taxon>Bacilli</taxon>
        <taxon>Bacillales</taxon>
        <taxon>Bacillaceae</taxon>
        <taxon>Bacillus</taxon>
    </lineage>
</organism>
<gene>
    <name evidence="3" type="ORF">FO508_15475</name>
</gene>
<evidence type="ECO:0000313" key="3">
    <source>
        <dbReference type="EMBL" id="MDR4251717.1"/>
    </source>
</evidence>
<evidence type="ECO:0000313" key="4">
    <source>
        <dbReference type="Proteomes" id="UP001182042"/>
    </source>
</evidence>
<proteinExistence type="predicted"/>
<protein>
    <recommendedName>
        <fullName evidence="5">Integral inner membrane protein</fullName>
    </recommendedName>
</protein>
<evidence type="ECO:0000256" key="1">
    <source>
        <dbReference type="SAM" id="MobiDB-lite"/>
    </source>
</evidence>
<keyword evidence="2" id="KW-0812">Transmembrane</keyword>
<keyword evidence="2" id="KW-1133">Transmembrane helix</keyword>
<dbReference type="Proteomes" id="UP001182042">
    <property type="component" value="Unassembled WGS sequence"/>
</dbReference>
<feature type="region of interest" description="Disordered" evidence="1">
    <location>
        <begin position="1"/>
        <end position="47"/>
    </location>
</feature>
<feature type="compositionally biased region" description="Basic and acidic residues" evidence="1">
    <location>
        <begin position="1"/>
        <end position="26"/>
    </location>
</feature>
<dbReference type="AlphaFoldDB" id="A0AAE3WMQ3"/>
<feature type="transmembrane region" description="Helical" evidence="2">
    <location>
        <begin position="199"/>
        <end position="218"/>
    </location>
</feature>
<dbReference type="RefSeq" id="WP_309416273.1">
    <property type="nucleotide sequence ID" value="NZ_CP187658.1"/>
</dbReference>
<feature type="transmembrane region" description="Helical" evidence="2">
    <location>
        <begin position="131"/>
        <end position="153"/>
    </location>
</feature>
<feature type="transmembrane region" description="Helical" evidence="2">
    <location>
        <begin position="92"/>
        <end position="111"/>
    </location>
</feature>
<comment type="caution">
    <text evidence="3">The sequence shown here is derived from an EMBL/GenBank/DDBJ whole genome shotgun (WGS) entry which is preliminary data.</text>
</comment>
<name>A0AAE3WMQ3_BACPU</name>
<keyword evidence="2" id="KW-0472">Membrane</keyword>
<feature type="transmembrane region" description="Helical" evidence="2">
    <location>
        <begin position="230"/>
        <end position="252"/>
    </location>
</feature>
<sequence length="266" mass="29773">MLEKDQEQSTSDLKNEEPSIDQETRQSRLGRSAAKRGRTSKAKAAAADERSAIQRMLQGVGGAFKRYGSYGLAMLKSPSRAINQAETLRMKYAWISIVLCSVFFALGNYVQLKASKTRLLGFGIHYSFGDAFLRIAVFTLILLTLMMLTVWLLGKYMLKGNISLKEVIMKFGAALVPVLVLSILWLVFAMMNIPYVTVILSVMMFFGLQLIAIVLFRSIQSEHEAVRGDLMYAGWIFLLVELVIIALLWSIVGEYLIPSLVPVRFG</sequence>
<evidence type="ECO:0000256" key="2">
    <source>
        <dbReference type="SAM" id="Phobius"/>
    </source>
</evidence>
<reference evidence="3" key="1">
    <citation type="submission" date="2019-07" db="EMBL/GenBank/DDBJ databases">
        <title>Phylogenomic Reclassification of ATCC Bacillus Strains and Various Taxa within the Genus Bacillus.</title>
        <authorList>
            <person name="Riojas M.A."/>
            <person name="Frank A.M."/>
            <person name="Fenn S.L."/>
            <person name="King S."/>
            <person name="Brower S."/>
            <person name="Hazbon M.H."/>
        </authorList>
    </citation>
    <scope>NUCLEOTIDE SEQUENCE</scope>
    <source>
        <strain evidence="3">ATCC 27142</strain>
    </source>
</reference>
<accession>A0AAE3WMQ3</accession>
<feature type="transmembrane region" description="Helical" evidence="2">
    <location>
        <begin position="174"/>
        <end position="193"/>
    </location>
</feature>
<dbReference type="EMBL" id="VKQA01000005">
    <property type="protein sequence ID" value="MDR4251717.1"/>
    <property type="molecule type" value="Genomic_DNA"/>
</dbReference>